<evidence type="ECO:0000256" key="2">
    <source>
        <dbReference type="ARBA" id="ARBA00008193"/>
    </source>
</evidence>
<feature type="transmembrane region" description="Helical" evidence="7">
    <location>
        <begin position="87"/>
        <end position="107"/>
    </location>
</feature>
<evidence type="ECO:0000256" key="5">
    <source>
        <dbReference type="ARBA" id="ARBA00022989"/>
    </source>
</evidence>
<sequence length="200" mass="21420">MLQEIEILGIVVFALSGIAEAQRKRMDLVGCYAVAFMTAFGGGTLRDLLLDRTPLFWVEHQEYAILVLVLTVLALLFPAFTRIPERWLVLPDALGLGLFSVAGAAYAQAAGTSLFVAAIMGVITGVFGGVIRDVVCNEIPYVFRNTHWYATCAFLGCLLYLVLDAAGVAAAIALPLAVAGITLLRLAALRYNCRLPGGEV</sequence>
<feature type="domain" description="Glycine transporter" evidence="8">
    <location>
        <begin position="6"/>
        <end position="77"/>
    </location>
</feature>
<evidence type="ECO:0000313" key="9">
    <source>
        <dbReference type="EMBL" id="KPV51501.1"/>
    </source>
</evidence>
<comment type="similarity">
    <text evidence="2">Belongs to the UPF0126 family.</text>
</comment>
<evidence type="ECO:0000313" key="10">
    <source>
        <dbReference type="Proteomes" id="UP000050509"/>
    </source>
</evidence>
<dbReference type="PANTHER" id="PTHR30506">
    <property type="entry name" value="INNER MEMBRANE PROTEIN"/>
    <property type="match status" value="1"/>
</dbReference>
<reference evidence="9 10" key="1">
    <citation type="submission" date="2015-09" db="EMBL/GenBank/DDBJ databases">
        <title>Draft genome sequence of Kouleothrix aurantiaca JCM 19913.</title>
        <authorList>
            <person name="Hemp J."/>
        </authorList>
    </citation>
    <scope>NUCLEOTIDE SEQUENCE [LARGE SCALE GENOMIC DNA]</scope>
    <source>
        <strain evidence="9 10">COM-B</strain>
    </source>
</reference>
<keyword evidence="6 7" id="KW-0472">Membrane</keyword>
<proteinExistence type="inferred from homology"/>
<keyword evidence="10" id="KW-1185">Reference proteome</keyword>
<keyword evidence="5 7" id="KW-1133">Transmembrane helix</keyword>
<dbReference type="EMBL" id="LJCR01000888">
    <property type="protein sequence ID" value="KPV51501.1"/>
    <property type="molecule type" value="Genomic_DNA"/>
</dbReference>
<dbReference type="InterPro" id="IPR005115">
    <property type="entry name" value="Gly_transporter"/>
</dbReference>
<keyword evidence="3" id="KW-1003">Cell membrane</keyword>
<feature type="transmembrane region" description="Helical" evidence="7">
    <location>
        <begin position="63"/>
        <end position="80"/>
    </location>
</feature>
<feature type="transmembrane region" description="Helical" evidence="7">
    <location>
        <begin position="113"/>
        <end position="135"/>
    </location>
</feature>
<dbReference type="Proteomes" id="UP000050509">
    <property type="component" value="Unassembled WGS sequence"/>
</dbReference>
<comment type="subcellular location">
    <subcellularLocation>
        <location evidence="1">Cell membrane</location>
        <topology evidence="1">Multi-pass membrane protein</topology>
    </subcellularLocation>
</comment>
<dbReference type="Pfam" id="PF03458">
    <property type="entry name" value="Gly_transporter"/>
    <property type="match status" value="2"/>
</dbReference>
<feature type="transmembrane region" description="Helical" evidence="7">
    <location>
        <begin position="169"/>
        <end position="188"/>
    </location>
</feature>
<accession>A0A0N8PS20</accession>
<comment type="caution">
    <text evidence="9">The sequence shown here is derived from an EMBL/GenBank/DDBJ whole genome shotgun (WGS) entry which is preliminary data.</text>
</comment>
<gene>
    <name evidence="9" type="ORF">SE17_20830</name>
</gene>
<evidence type="ECO:0000256" key="1">
    <source>
        <dbReference type="ARBA" id="ARBA00004651"/>
    </source>
</evidence>
<keyword evidence="4 7" id="KW-0812">Transmembrane</keyword>
<evidence type="ECO:0000256" key="7">
    <source>
        <dbReference type="SAM" id="Phobius"/>
    </source>
</evidence>
<dbReference type="PANTHER" id="PTHR30506:SF3">
    <property type="entry name" value="UPF0126 INNER MEMBRANE PROTEIN YADS-RELATED"/>
    <property type="match status" value="1"/>
</dbReference>
<protein>
    <recommendedName>
        <fullName evidence="8">Glycine transporter domain-containing protein</fullName>
    </recommendedName>
</protein>
<feature type="transmembrane region" description="Helical" evidence="7">
    <location>
        <begin position="26"/>
        <end position="43"/>
    </location>
</feature>
<name>A0A0N8PS20_9CHLR</name>
<evidence type="ECO:0000259" key="8">
    <source>
        <dbReference type="Pfam" id="PF03458"/>
    </source>
</evidence>
<evidence type="ECO:0000256" key="6">
    <source>
        <dbReference type="ARBA" id="ARBA00023136"/>
    </source>
</evidence>
<feature type="domain" description="Glycine transporter" evidence="8">
    <location>
        <begin position="91"/>
        <end position="164"/>
    </location>
</feature>
<feature type="transmembrane region" description="Helical" evidence="7">
    <location>
        <begin position="147"/>
        <end position="163"/>
    </location>
</feature>
<evidence type="ECO:0000256" key="4">
    <source>
        <dbReference type="ARBA" id="ARBA00022692"/>
    </source>
</evidence>
<evidence type="ECO:0000256" key="3">
    <source>
        <dbReference type="ARBA" id="ARBA00022475"/>
    </source>
</evidence>
<organism evidence="9 10">
    <name type="scientific">Kouleothrix aurantiaca</name>
    <dbReference type="NCBI Taxonomy" id="186479"/>
    <lineage>
        <taxon>Bacteria</taxon>
        <taxon>Bacillati</taxon>
        <taxon>Chloroflexota</taxon>
        <taxon>Chloroflexia</taxon>
        <taxon>Chloroflexales</taxon>
        <taxon>Roseiflexineae</taxon>
        <taxon>Roseiflexaceae</taxon>
        <taxon>Kouleothrix</taxon>
    </lineage>
</organism>
<dbReference type="GO" id="GO:0005886">
    <property type="term" value="C:plasma membrane"/>
    <property type="evidence" value="ECO:0007669"/>
    <property type="project" value="UniProtKB-SubCell"/>
</dbReference>
<dbReference type="AlphaFoldDB" id="A0A0N8PS20"/>